<protein>
    <submittedName>
        <fullName evidence="2">Uncharacterized protein</fullName>
    </submittedName>
</protein>
<name>A0A658IES2_SALNE</name>
<dbReference type="EMBL" id="QWJV01000019">
    <property type="protein sequence ID" value="RIQ23818.1"/>
    <property type="molecule type" value="Genomic_DNA"/>
</dbReference>
<reference evidence="2" key="1">
    <citation type="submission" date="2018-08" db="EMBL/GenBank/DDBJ databases">
        <title>Whole genome sequencing of Salmonella enterica serotype newport.</title>
        <authorList>
            <person name="Bell R."/>
        </authorList>
    </citation>
    <scope>NUCLEOTIDE SEQUENCE [LARGE SCALE GENOMIC DNA]</scope>
    <source>
        <strain evidence="2">CFSAN000835</strain>
    </source>
</reference>
<dbReference type="Proteomes" id="UP000839534">
    <property type="component" value="Unassembled WGS sequence"/>
</dbReference>
<evidence type="ECO:0000313" key="2">
    <source>
        <dbReference type="EMBL" id="RIQ23818.1"/>
    </source>
</evidence>
<dbReference type="RefSeq" id="WP_110275326.1">
    <property type="nucleotide sequence ID" value="NZ_QWJV01000019.1"/>
</dbReference>
<comment type="caution">
    <text evidence="2">The sequence shown here is derived from an EMBL/GenBank/DDBJ whole genome shotgun (WGS) entry which is preliminary data.</text>
</comment>
<organism evidence="2">
    <name type="scientific">Salmonella enterica subsp. enterica serovar Newport str. CFSAN000835</name>
    <dbReference type="NCBI Taxonomy" id="1299174"/>
    <lineage>
        <taxon>Bacteria</taxon>
        <taxon>Pseudomonadati</taxon>
        <taxon>Pseudomonadota</taxon>
        <taxon>Gammaproteobacteria</taxon>
        <taxon>Enterobacterales</taxon>
        <taxon>Enterobacteriaceae</taxon>
        <taxon>Salmonella</taxon>
    </lineage>
</organism>
<gene>
    <name evidence="2" type="ORF">DLN06_23490</name>
</gene>
<sequence length="69" mass="8210">MTRYDFCQWSNDEAGMQEDSDGGYIKYDEYKTLLEENARLQTALRQAINKRDMAQRELKRLKLCVWSGK</sequence>
<keyword evidence="1" id="KW-0175">Coiled coil</keyword>
<proteinExistence type="predicted"/>
<dbReference type="AlphaFoldDB" id="A0A658IES2"/>
<evidence type="ECO:0000256" key="1">
    <source>
        <dbReference type="SAM" id="Coils"/>
    </source>
</evidence>
<feature type="coiled-coil region" evidence="1">
    <location>
        <begin position="30"/>
        <end position="64"/>
    </location>
</feature>
<accession>A0A658IES2</accession>